<evidence type="ECO:0000256" key="2">
    <source>
        <dbReference type="ARBA" id="ARBA00022630"/>
    </source>
</evidence>
<gene>
    <name evidence="6" type="ORF">CVV65_03345</name>
</gene>
<name>A0A2K8N3P7_9BACL</name>
<evidence type="ECO:0000313" key="6">
    <source>
        <dbReference type="EMBL" id="ATY84101.1"/>
    </source>
</evidence>
<keyword evidence="7" id="KW-1185">Reference proteome</keyword>
<dbReference type="OrthoDB" id="9787779at2"/>
<evidence type="ECO:0000313" key="7">
    <source>
        <dbReference type="Proteomes" id="UP000231932"/>
    </source>
</evidence>
<comment type="similarity">
    <text evidence="1">Belongs to the GMC oxidoreductase family.</text>
</comment>
<evidence type="ECO:0000259" key="5">
    <source>
        <dbReference type="Pfam" id="PF05199"/>
    </source>
</evidence>
<dbReference type="AlphaFoldDB" id="A0A2K8N3P7"/>
<proteinExistence type="inferred from homology"/>
<dbReference type="SUPFAM" id="SSF54373">
    <property type="entry name" value="FAD-linked reductases, C-terminal domain"/>
    <property type="match status" value="1"/>
</dbReference>
<keyword evidence="3" id="KW-0274">FAD</keyword>
<protein>
    <submittedName>
        <fullName evidence="6">GMC family oxidoreductase</fullName>
    </submittedName>
</protein>
<feature type="domain" description="Glucose-methanol-choline oxidoreductase C-terminal" evidence="5">
    <location>
        <begin position="437"/>
        <end position="553"/>
    </location>
</feature>
<dbReference type="EMBL" id="CP024955">
    <property type="protein sequence ID" value="ATY84101.1"/>
    <property type="molecule type" value="Genomic_DNA"/>
</dbReference>
<dbReference type="Proteomes" id="UP000231932">
    <property type="component" value="Chromosome"/>
</dbReference>
<evidence type="ECO:0000256" key="3">
    <source>
        <dbReference type="ARBA" id="ARBA00022827"/>
    </source>
</evidence>
<dbReference type="Gene3D" id="3.50.50.60">
    <property type="entry name" value="FAD/NAD(P)-binding domain"/>
    <property type="match status" value="2"/>
</dbReference>
<dbReference type="Pfam" id="PF05199">
    <property type="entry name" value="GMC_oxred_C"/>
    <property type="match status" value="1"/>
</dbReference>
<dbReference type="InterPro" id="IPR007867">
    <property type="entry name" value="GMC_OxRtase_C"/>
</dbReference>
<evidence type="ECO:0000256" key="4">
    <source>
        <dbReference type="ARBA" id="ARBA00023002"/>
    </source>
</evidence>
<sequence>MPTKLPKTDVVVVGVGWTGGIIAAELTKQGLKVVGLERGKERTTKDYYMVHDELRYAFHYELMQDLSRETVTFRNNEQMRALPMRRYGSFLPGENLGGAGVHWNGMTFRFLPYDFQIYSKTVERYGKNKIPDGMTIQDWGITYDELEPYYDKFEKMAGISGEENPLGAKRSSPYPNPPMKETPLLTLFKQAAKSLNLHPYMSPSANLSQNYTNPDGISRVACQYCGFCERFGCEYGAKADPVVTVLPVAQKSGNFTLVTFANVLRIIHDGKTAAGVVYVDTRTGEEFEQPADIVVLTSYVLNNTRLLLLSKIGRPYDPHTGQGVIGKNYCYQTMGAAAQGFFENKQFNLFAGAGALAMCLDDFNGDNFDHSSLKFIHGANISVSQTGLRPIANNPILPGTKSWGKDFKAQSIRYANSVFSVGAQGASMPHRYHYLDLDPIYKDIYGQPLLRITFDFEDQERELVAFLGQQTEKIAKAMGADKVVTNTKLGPYNIVPYQSTHNTGGVIMGADPRTSAVNHYLQMWDMENLFVVGASAFAHNSGYNPTGTVGALAYRAAEGILKYHKNGGSLA</sequence>
<dbReference type="PANTHER" id="PTHR46056">
    <property type="entry name" value="LONG-CHAIN-ALCOHOL OXIDASE"/>
    <property type="match status" value="1"/>
</dbReference>
<dbReference type="GO" id="GO:0016614">
    <property type="term" value="F:oxidoreductase activity, acting on CH-OH group of donors"/>
    <property type="evidence" value="ECO:0007669"/>
    <property type="project" value="InterPro"/>
</dbReference>
<dbReference type="PANTHER" id="PTHR46056:SF12">
    <property type="entry name" value="LONG-CHAIN-ALCOHOL OXIDASE"/>
    <property type="match status" value="1"/>
</dbReference>
<dbReference type="SUPFAM" id="SSF51905">
    <property type="entry name" value="FAD/NAD(P)-binding domain"/>
    <property type="match status" value="1"/>
</dbReference>
<keyword evidence="4" id="KW-0560">Oxidoreductase</keyword>
<keyword evidence="2" id="KW-0285">Flavoprotein</keyword>
<evidence type="ECO:0000256" key="1">
    <source>
        <dbReference type="ARBA" id="ARBA00010790"/>
    </source>
</evidence>
<dbReference type="KEGG" id="kyr:CVV65_03345"/>
<accession>A0A2K8N3P7</accession>
<reference evidence="7" key="1">
    <citation type="submission" date="2017-11" db="EMBL/GenBank/DDBJ databases">
        <title>Complete Genome Sequence of Kyrpidia sp. Strain EA-1, a thermophilic, hydrogen-oxidizing Bacterium, isolated from the Azores.</title>
        <authorList>
            <person name="Reiner J.E."/>
            <person name="Lapp C.J."/>
            <person name="Bunk B."/>
            <person name="Gescher J."/>
        </authorList>
    </citation>
    <scope>NUCLEOTIDE SEQUENCE [LARGE SCALE GENOMIC DNA]</scope>
    <source>
        <strain evidence="7">EA-1</strain>
    </source>
</reference>
<dbReference type="InterPro" id="IPR036188">
    <property type="entry name" value="FAD/NAD-bd_sf"/>
</dbReference>
<organism evidence="6 7">
    <name type="scientific">Kyrpidia spormannii</name>
    <dbReference type="NCBI Taxonomy" id="2055160"/>
    <lineage>
        <taxon>Bacteria</taxon>
        <taxon>Bacillati</taxon>
        <taxon>Bacillota</taxon>
        <taxon>Bacilli</taxon>
        <taxon>Bacillales</taxon>
        <taxon>Alicyclobacillaceae</taxon>
        <taxon>Kyrpidia</taxon>
    </lineage>
</organism>
<dbReference type="RefSeq" id="WP_100666932.1">
    <property type="nucleotide sequence ID" value="NZ_CP024955.1"/>
</dbReference>